<feature type="region of interest" description="Disordered" evidence="1">
    <location>
        <begin position="31"/>
        <end position="50"/>
    </location>
</feature>
<dbReference type="PATRIC" id="fig|1303518.3.peg.384"/>
<accession>S0ESJ5</accession>
<organism evidence="2 3">
    <name type="scientific">Chthonomonas calidirosea (strain DSM 23976 / ICMP 18418 / T49)</name>
    <dbReference type="NCBI Taxonomy" id="1303518"/>
    <lineage>
        <taxon>Bacteria</taxon>
        <taxon>Bacillati</taxon>
        <taxon>Armatimonadota</taxon>
        <taxon>Chthonomonadia</taxon>
        <taxon>Chthonomonadales</taxon>
        <taxon>Chthonomonadaceae</taxon>
        <taxon>Chthonomonas</taxon>
    </lineage>
</organism>
<dbReference type="EMBL" id="HF951689">
    <property type="protein sequence ID" value="CCW34214.1"/>
    <property type="molecule type" value="Genomic_DNA"/>
</dbReference>
<keyword evidence="3" id="KW-1185">Reference proteome</keyword>
<evidence type="ECO:0000313" key="3">
    <source>
        <dbReference type="Proteomes" id="UP000014227"/>
    </source>
</evidence>
<dbReference type="PROSITE" id="PS51257">
    <property type="entry name" value="PROKAR_LIPOPROTEIN"/>
    <property type="match status" value="1"/>
</dbReference>
<protein>
    <recommendedName>
        <fullName evidence="4">Prokaryotic membrane lipoprotein lipid attachment site</fullName>
    </recommendedName>
</protein>
<dbReference type="RefSeq" id="WP_016481777.1">
    <property type="nucleotide sequence ID" value="NC_021487.1"/>
</dbReference>
<dbReference type="HOGENOM" id="CLU_2567667_0_0_0"/>
<reference evidence="3" key="1">
    <citation type="submission" date="2013-03" db="EMBL/GenBank/DDBJ databases">
        <title>Genome sequence of Chthonomonas calidirosea, the first sequenced genome from the Armatimonadetes phylum (formally candidate division OP10).</title>
        <authorList>
            <person name="Lee K.C.Y."/>
            <person name="Morgan X.C."/>
            <person name="Dunfield P.F."/>
            <person name="Tamas I."/>
            <person name="Houghton K.M."/>
            <person name="Vyssotski M."/>
            <person name="Ryan J.L.J."/>
            <person name="Lagutin K."/>
            <person name="McDonald I.R."/>
            <person name="Stott M.B."/>
        </authorList>
    </citation>
    <scope>NUCLEOTIDE SEQUENCE [LARGE SCALE GENOMIC DNA]</scope>
    <source>
        <strain evidence="3">DSM 23976 / ICMP 18418 / T49</strain>
    </source>
</reference>
<evidence type="ECO:0000256" key="1">
    <source>
        <dbReference type="SAM" id="MobiDB-lite"/>
    </source>
</evidence>
<proteinExistence type="predicted"/>
<dbReference type="KEGG" id="ccz:CCALI_00377"/>
<dbReference type="AlphaFoldDB" id="S0ESJ5"/>
<gene>
    <name evidence="2" type="ORF">CCALI_00377</name>
</gene>
<dbReference type="InParanoid" id="S0ESJ5"/>
<evidence type="ECO:0008006" key="4">
    <source>
        <dbReference type="Google" id="ProtNLM"/>
    </source>
</evidence>
<name>S0ESJ5_CHTCT</name>
<evidence type="ECO:0000313" key="2">
    <source>
        <dbReference type="EMBL" id="CCW34214.1"/>
    </source>
</evidence>
<dbReference type="Proteomes" id="UP000014227">
    <property type="component" value="Chromosome I"/>
</dbReference>
<sequence>MPKTRYTRIALGLLVVLAGLVSFTGCNVDNTMSPEDIKRMETKPPPGGPPPEALKMIQKLNEEARQKMLNQTQQQAAPTHP</sequence>